<reference evidence="3 4" key="1">
    <citation type="journal article" date="2015" name="Microbes Environ.">
        <title>Distribution and evolution of nitrogen fixation genes in the phylum bacteroidetes.</title>
        <authorList>
            <person name="Inoue J."/>
            <person name="Oshima K."/>
            <person name="Suda W."/>
            <person name="Sakamoto M."/>
            <person name="Iino T."/>
            <person name="Noda S."/>
            <person name="Hongoh Y."/>
            <person name="Hattori M."/>
            <person name="Ohkuma M."/>
        </authorList>
    </citation>
    <scope>NUCLEOTIDE SEQUENCE [LARGE SCALE GENOMIC DNA]</scope>
    <source>
        <strain evidence="3 4">JCM 15093</strain>
    </source>
</reference>
<evidence type="ECO:0000313" key="4">
    <source>
        <dbReference type="Proteomes" id="UP000027601"/>
    </source>
</evidence>
<evidence type="ECO:0000259" key="2">
    <source>
        <dbReference type="Pfam" id="PF14905"/>
    </source>
</evidence>
<evidence type="ECO:0000313" key="3">
    <source>
        <dbReference type="EMBL" id="GAK34934.1"/>
    </source>
</evidence>
<dbReference type="Proteomes" id="UP000027601">
    <property type="component" value="Unassembled WGS sequence"/>
</dbReference>
<dbReference type="AlphaFoldDB" id="A0A069D3Z0"/>
<proteinExistence type="predicted"/>
<comment type="caution">
    <text evidence="3">The sequence shown here is derived from an EMBL/GenBank/DDBJ whole genome shotgun (WGS) entry which is preliminary data.</text>
</comment>
<gene>
    <name evidence="3" type="ORF">JCM15093_6</name>
</gene>
<accession>A0A069D3Z0</accession>
<evidence type="ECO:0000256" key="1">
    <source>
        <dbReference type="SAM" id="MobiDB-lite"/>
    </source>
</evidence>
<protein>
    <recommendedName>
        <fullName evidence="2">Outer membrane protein beta-barrel domain-containing protein</fullName>
    </recommendedName>
</protein>
<organism evidence="3 4">
    <name type="scientific">Bacteroides graminisolvens DSM 19988 = JCM 15093</name>
    <dbReference type="NCBI Taxonomy" id="1121097"/>
    <lineage>
        <taxon>Bacteria</taxon>
        <taxon>Pseudomonadati</taxon>
        <taxon>Bacteroidota</taxon>
        <taxon>Bacteroidia</taxon>
        <taxon>Bacteroidales</taxon>
        <taxon>Bacteroidaceae</taxon>
        <taxon>Bacteroides</taxon>
    </lineage>
</organism>
<dbReference type="EMBL" id="BAJS01000001">
    <property type="protein sequence ID" value="GAK34934.1"/>
    <property type="molecule type" value="Genomic_DNA"/>
</dbReference>
<dbReference type="eggNOG" id="COG4206">
    <property type="taxonomic scope" value="Bacteria"/>
</dbReference>
<keyword evidence="4" id="KW-1185">Reference proteome</keyword>
<dbReference type="Pfam" id="PF14905">
    <property type="entry name" value="OMP_b-brl_3"/>
    <property type="match status" value="1"/>
</dbReference>
<sequence>MLNRFADGDQFSVVANANNINDQGFPGGGGFRMGGGSNNGVNALKTTGLNFATESSKLELGGDVTYSYSDKDIQTKSLSESFLQNTSSFSKSLRSQINKSETVNADFRLEWKPDSMTNIIFRPSMSYSSGDNFSNSLSLTSDADNLAQYMLSDNLFQDDLDDVNLVNYNMRKTSNLSKGFSTDGNLQINRKLNSKGRNITLRLTYGYNDDDSDQYAESKVRYFKKDSTSLTNQYIENVGSGYNYRIQTTYSEPVFTNRFLQFSYSYQHRYQKTDKDTYDYMNPDDYMNNRLDSLSKFYENKYNTHEFNVSLRTIREKYQYNIGFSVQPQQSTTSYEQGTIKVDTTRNVVNFSPTFDYRYRFNKQSMLRINYRGRTSQPSMTDLLPITDTSDPLNISKGNPSLKPSYTNSFMLFYNTFLPEKQQSMMARLTFSNTINSVSNTVTYDEETGARITQPKNINGNWSASGGFVFNTPLKNKKFTVSTFSDGSYNNMVGFTSLSGQTDSQKNTTRSLNLSERLNGTFRNDWFEFGLNGGIRYNVSKSTLQPQSDKETFDYSFGASSNVTLPWDVTVSTDASYSMKRGYSEGLDRNELIWNAQIAKNFLKKKQATISLQIYDILKEQSNLSRSISASMRQDTEYNAINSYFMVHFVYRLNAFGKGNSRGGFDGPRPGGRGGRGGFGGGRPF</sequence>
<feature type="domain" description="Outer membrane protein beta-barrel" evidence="2">
    <location>
        <begin position="190"/>
        <end position="522"/>
    </location>
</feature>
<name>A0A069D3Z0_9BACE</name>
<dbReference type="SUPFAM" id="SSF56935">
    <property type="entry name" value="Porins"/>
    <property type="match status" value="1"/>
</dbReference>
<dbReference type="STRING" id="1121097.GCA_000428125_00516"/>
<feature type="region of interest" description="Disordered" evidence="1">
    <location>
        <begin position="662"/>
        <end position="685"/>
    </location>
</feature>
<dbReference type="InterPro" id="IPR041700">
    <property type="entry name" value="OMP_b-brl_3"/>
</dbReference>